<keyword evidence="4" id="KW-0812">Transmembrane</keyword>
<evidence type="ECO:0000256" key="1">
    <source>
        <dbReference type="ARBA" id="ARBA00000085"/>
    </source>
</evidence>
<accession>A0A437JZ01</accession>
<keyword evidence="6" id="KW-0808">Transferase</keyword>
<feature type="transmembrane region" description="Helical" evidence="4">
    <location>
        <begin position="6"/>
        <end position="30"/>
    </location>
</feature>
<dbReference type="InterPro" id="IPR003661">
    <property type="entry name" value="HisK_dim/P_dom"/>
</dbReference>
<comment type="catalytic activity">
    <reaction evidence="1">
        <text>ATP + protein L-histidine = ADP + protein N-phospho-L-histidine.</text>
        <dbReference type="EC" id="2.7.13.3"/>
    </reaction>
</comment>
<keyword evidence="4" id="KW-1133">Transmembrane helix</keyword>
<dbReference type="EC" id="2.7.13.3" evidence="2"/>
<dbReference type="InterPro" id="IPR004358">
    <property type="entry name" value="Sig_transdc_His_kin-like_C"/>
</dbReference>
<proteinExistence type="predicted"/>
<dbReference type="InterPro" id="IPR036097">
    <property type="entry name" value="HisK_dim/P_sf"/>
</dbReference>
<dbReference type="SMART" id="SM00387">
    <property type="entry name" value="HATPase_c"/>
    <property type="match status" value="1"/>
</dbReference>
<sequence length="528" mass="56847">MAGQGSNALVATLCVAYAGQALIIWLLPRFRGLTESMVRASATGGAGRQRWVTTIGVDIATFVALHLLDRASGFNFAALLVLPVLMAGVLLPRIAALAAAAASALLLLFGAWDSPTGLDATTLALTRAGLAGIGLFAIAVLAGELAARLVREETAARESMELARRQAQLNRLVIQELADGVLIVDAGLRVRAANPAGRALLVVSGPGPSVPFGLEDRAQWRPLAQAARQAIADRRWPSVGRDIELVLDDGQARRLRLRARFTPGNTHGDLGDAYCVLLLEDLRTAQARLRQEKLAAMGRVSAGIAHEIRNPLAAISQANALLLEDDLRADQQRLARMVSDNVRRLQRIVDDVMELAPARDEAESIIDARAVVAATTVDWAQTETIDLGPASRLHTELTAEPVGVHFDAEHLRRVLVNLLDNASRHAGPEAGAVLLRLAPHDGHAVVLQVLSSGEPIVPEVERHLFEPFFSTRSRGSGLGLYICRELCERYGANIEYRARPAHEPRRNEFVVTMRQATLPAPDAMLALT</sequence>
<dbReference type="GO" id="GO:0000155">
    <property type="term" value="F:phosphorelay sensor kinase activity"/>
    <property type="evidence" value="ECO:0007669"/>
    <property type="project" value="InterPro"/>
</dbReference>
<keyword evidence="7" id="KW-1185">Reference proteome</keyword>
<dbReference type="SUPFAM" id="SSF55874">
    <property type="entry name" value="ATPase domain of HSP90 chaperone/DNA topoisomerase II/histidine kinase"/>
    <property type="match status" value="1"/>
</dbReference>
<keyword evidence="3" id="KW-0597">Phosphoprotein</keyword>
<dbReference type="Pfam" id="PF02518">
    <property type="entry name" value="HATPase_c"/>
    <property type="match status" value="1"/>
</dbReference>
<feature type="transmembrane region" description="Helical" evidence="4">
    <location>
        <begin position="96"/>
        <end position="112"/>
    </location>
</feature>
<dbReference type="EMBL" id="SACT01000002">
    <property type="protein sequence ID" value="RVT52837.1"/>
    <property type="molecule type" value="Genomic_DNA"/>
</dbReference>
<dbReference type="Proteomes" id="UP000288178">
    <property type="component" value="Unassembled WGS sequence"/>
</dbReference>
<feature type="domain" description="Histidine kinase" evidence="5">
    <location>
        <begin position="303"/>
        <end position="517"/>
    </location>
</feature>
<dbReference type="OrthoDB" id="9815750at2"/>
<evidence type="ECO:0000256" key="4">
    <source>
        <dbReference type="SAM" id="Phobius"/>
    </source>
</evidence>
<dbReference type="PANTHER" id="PTHR43065">
    <property type="entry name" value="SENSOR HISTIDINE KINASE"/>
    <property type="match status" value="1"/>
</dbReference>
<dbReference type="CDD" id="cd00082">
    <property type="entry name" value="HisKA"/>
    <property type="match status" value="1"/>
</dbReference>
<dbReference type="Gene3D" id="3.30.565.10">
    <property type="entry name" value="Histidine kinase-like ATPase, C-terminal domain"/>
    <property type="match status" value="1"/>
</dbReference>
<dbReference type="InterPro" id="IPR005467">
    <property type="entry name" value="His_kinase_dom"/>
</dbReference>
<gene>
    <name evidence="6" type="ORF">ENE75_06690</name>
</gene>
<dbReference type="AlphaFoldDB" id="A0A437JZ01"/>
<organism evidence="6 7">
    <name type="scientific">Rubrivivax albus</name>
    <dbReference type="NCBI Taxonomy" id="2499835"/>
    <lineage>
        <taxon>Bacteria</taxon>
        <taxon>Pseudomonadati</taxon>
        <taxon>Pseudomonadota</taxon>
        <taxon>Betaproteobacteria</taxon>
        <taxon>Burkholderiales</taxon>
        <taxon>Sphaerotilaceae</taxon>
        <taxon>Rubrivivax</taxon>
    </lineage>
</organism>
<evidence type="ECO:0000259" key="5">
    <source>
        <dbReference type="PROSITE" id="PS50109"/>
    </source>
</evidence>
<dbReference type="InterPro" id="IPR003594">
    <property type="entry name" value="HATPase_dom"/>
</dbReference>
<keyword evidence="4" id="KW-0472">Membrane</keyword>
<evidence type="ECO:0000256" key="3">
    <source>
        <dbReference type="ARBA" id="ARBA00022553"/>
    </source>
</evidence>
<name>A0A437JZ01_9BURK</name>
<dbReference type="InterPro" id="IPR036890">
    <property type="entry name" value="HATPase_C_sf"/>
</dbReference>
<dbReference type="PANTHER" id="PTHR43065:SF52">
    <property type="entry name" value="SENSOR PROTEIN KINASE PILS"/>
    <property type="match status" value="1"/>
</dbReference>
<evidence type="ECO:0000256" key="2">
    <source>
        <dbReference type="ARBA" id="ARBA00012438"/>
    </source>
</evidence>
<evidence type="ECO:0000313" key="6">
    <source>
        <dbReference type="EMBL" id="RVT52837.1"/>
    </source>
</evidence>
<reference evidence="6 7" key="1">
    <citation type="submission" date="2019-01" db="EMBL/GenBank/DDBJ databases">
        <authorList>
            <person name="Chen W.-M."/>
        </authorList>
    </citation>
    <scope>NUCLEOTIDE SEQUENCE [LARGE SCALE GENOMIC DNA]</scope>
    <source>
        <strain evidence="6 7">ICH-3</strain>
    </source>
</reference>
<dbReference type="SMART" id="SM00388">
    <property type="entry name" value="HisKA"/>
    <property type="match status" value="1"/>
</dbReference>
<evidence type="ECO:0000313" key="7">
    <source>
        <dbReference type="Proteomes" id="UP000288178"/>
    </source>
</evidence>
<comment type="caution">
    <text evidence="6">The sequence shown here is derived from an EMBL/GenBank/DDBJ whole genome shotgun (WGS) entry which is preliminary data.</text>
</comment>
<protein>
    <recommendedName>
        <fullName evidence="2">histidine kinase</fullName>
        <ecNumber evidence="2">2.7.13.3</ecNumber>
    </recommendedName>
</protein>
<dbReference type="PRINTS" id="PR00344">
    <property type="entry name" value="BCTRLSENSOR"/>
</dbReference>
<keyword evidence="6" id="KW-0418">Kinase</keyword>
<feature type="transmembrane region" description="Helical" evidence="4">
    <location>
        <begin position="124"/>
        <end position="147"/>
    </location>
</feature>
<dbReference type="SUPFAM" id="SSF47384">
    <property type="entry name" value="Homodimeric domain of signal transducing histidine kinase"/>
    <property type="match status" value="1"/>
</dbReference>
<dbReference type="PROSITE" id="PS50109">
    <property type="entry name" value="HIS_KIN"/>
    <property type="match status" value="1"/>
</dbReference>
<dbReference type="Gene3D" id="1.10.287.130">
    <property type="match status" value="1"/>
</dbReference>
<dbReference type="Pfam" id="PF00512">
    <property type="entry name" value="HisKA"/>
    <property type="match status" value="1"/>
</dbReference>